<dbReference type="RefSeq" id="WP_118544792.1">
    <property type="nucleotide sequence ID" value="NZ_CP060632.1"/>
</dbReference>
<dbReference type="PROSITE" id="PS50035">
    <property type="entry name" value="PLD"/>
    <property type="match status" value="1"/>
</dbReference>
<gene>
    <name evidence="2" type="ORF">H9Q76_09310</name>
</gene>
<dbReference type="EMBL" id="CP060632">
    <property type="protein sequence ID" value="QNL98939.1"/>
    <property type="molecule type" value="Genomic_DNA"/>
</dbReference>
<dbReference type="SUPFAM" id="SSF56024">
    <property type="entry name" value="Phospholipase D/nuclease"/>
    <property type="match status" value="1"/>
</dbReference>
<evidence type="ECO:0000313" key="3">
    <source>
        <dbReference type="Proteomes" id="UP000515819"/>
    </source>
</evidence>
<proteinExistence type="predicted"/>
<dbReference type="AlphaFoldDB" id="A0A7G9FK58"/>
<feature type="domain" description="PLD phosphodiesterase" evidence="1">
    <location>
        <begin position="125"/>
        <end position="157"/>
    </location>
</feature>
<dbReference type="CDD" id="cd09117">
    <property type="entry name" value="PLDc_Bfil_DEXD_like"/>
    <property type="match status" value="1"/>
</dbReference>
<reference evidence="2 3" key="1">
    <citation type="submission" date="2020-08" db="EMBL/GenBank/DDBJ databases">
        <authorList>
            <person name="Liu C."/>
            <person name="Sun Q."/>
        </authorList>
    </citation>
    <scope>NUCLEOTIDE SEQUENCE [LARGE SCALE GENOMIC DNA]</scope>
    <source>
        <strain evidence="2 3">NSJ-4</strain>
    </source>
</reference>
<sequence>MGMEQMDMFSFVDNLNKDPVTNTTCVVMDGECKDVAWDELFDAEKYDQLLCVTYVSSASFLSRAIDKFKNVKIIIGIEKADVRKAIAESINARVMQEGTKFFEELPDTGKDKLIERSLEVRYSKTEYIIHSKLYLLSNSESGENRLIFGSANLTNTAFNNAVHQYEDIMVFDNNLMFDIYKKRFQHIYSITEDYVPGEVINKYKEGKLISMVDFTPEERTEEIIEILKKENIVPVCNETILKCVQEAQSENEKEITETKATFEVIVAAGKKKRGDKNGNYTIKSAQELESSKGKIIDILFRHTKTEMNMQRFSLTFNDTDKKQYIIFPKKDDCTEARAPEVFDRKATQEEIRSSMENLMQFLMAYKNFVSDTEDGDENLSRILEAIMYAFASTYIFKLRQENTGSKSDIPIMLVIGGRAASGKSNLLAYIDRILSGRQLLVEQHYIQYKQIEKRDTVGELFMTDNTYPLLVDEVPPAFFNSKSTNKGEELIKYLSNTLDSKHPVMICTTNTGGFSIPAQVARRIYFLKVDACFNEKYKSEANAYYEDVMANASNILFRDFCSKMGELIKTNSNLFGDDSADYLGIVRKIFREYFIISEMEIPKCFPNQLYRDYEYRGKNMWKTLYQQTKDRFVYSPKKGEKEATFTLNLKDMTTGVKDVQVYMNYLRQDILVEEAGMYVVLKAEAFCDWIGVKNVSWLERMRRKRIGGK</sequence>
<evidence type="ECO:0000259" key="1">
    <source>
        <dbReference type="PROSITE" id="PS50035"/>
    </source>
</evidence>
<keyword evidence="3" id="KW-1185">Reference proteome</keyword>
<accession>A0A7G9FK58</accession>
<dbReference type="KEGG" id="wcp:H9Q76_09310"/>
<protein>
    <submittedName>
        <fullName evidence="2">Phospholipase D family protein</fullName>
    </submittedName>
</protein>
<evidence type="ECO:0000313" key="2">
    <source>
        <dbReference type="EMBL" id="QNL98939.1"/>
    </source>
</evidence>
<organism evidence="2 3">
    <name type="scientific">Wujia chipingensis</name>
    <dbReference type="NCBI Taxonomy" id="2763670"/>
    <lineage>
        <taxon>Bacteria</taxon>
        <taxon>Bacillati</taxon>
        <taxon>Bacillota</taxon>
        <taxon>Clostridia</taxon>
        <taxon>Lachnospirales</taxon>
        <taxon>Lachnospiraceae</taxon>
        <taxon>Wujia</taxon>
    </lineage>
</organism>
<dbReference type="Gene3D" id="3.30.870.10">
    <property type="entry name" value="Endonuclease Chain A"/>
    <property type="match status" value="1"/>
</dbReference>
<dbReference type="InterPro" id="IPR001736">
    <property type="entry name" value="PLipase_D/transphosphatidylase"/>
</dbReference>
<name>A0A7G9FK58_9FIRM</name>
<dbReference type="GO" id="GO:0003824">
    <property type="term" value="F:catalytic activity"/>
    <property type="evidence" value="ECO:0007669"/>
    <property type="project" value="InterPro"/>
</dbReference>
<dbReference type="Proteomes" id="UP000515819">
    <property type="component" value="Chromosome"/>
</dbReference>
<dbReference type="GO" id="GO:0006793">
    <property type="term" value="P:phosphorus metabolic process"/>
    <property type="evidence" value="ECO:0007669"/>
    <property type="project" value="UniProtKB-ARBA"/>
</dbReference>